<dbReference type="STRING" id="1051891.A0A0C3QDM3"/>
<feature type="non-terminal residue" evidence="1">
    <location>
        <position position="1"/>
    </location>
</feature>
<dbReference type="OrthoDB" id="6361347at2759"/>
<gene>
    <name evidence="1" type="ORF">M407DRAFT_39219</name>
</gene>
<name>A0A0C3QDM3_9AGAM</name>
<dbReference type="InterPro" id="IPR037473">
    <property type="entry name" value="Lcp-like"/>
</dbReference>
<dbReference type="Proteomes" id="UP000054248">
    <property type="component" value="Unassembled WGS sequence"/>
</dbReference>
<dbReference type="PANTHER" id="PTHR37539:SF1">
    <property type="entry name" value="ER-BOUND OXYGENASE MPAB_MPAB'_RUBBER OXYGENASE CATALYTIC DOMAIN-CONTAINING PROTEIN"/>
    <property type="match status" value="1"/>
</dbReference>
<evidence type="ECO:0000313" key="1">
    <source>
        <dbReference type="EMBL" id="KIO22899.1"/>
    </source>
</evidence>
<protein>
    <submittedName>
        <fullName evidence="1">Uncharacterized protein</fullName>
    </submittedName>
</protein>
<organism evidence="1 2">
    <name type="scientific">Tulasnella calospora MUT 4182</name>
    <dbReference type="NCBI Taxonomy" id="1051891"/>
    <lineage>
        <taxon>Eukaryota</taxon>
        <taxon>Fungi</taxon>
        <taxon>Dikarya</taxon>
        <taxon>Basidiomycota</taxon>
        <taxon>Agaricomycotina</taxon>
        <taxon>Agaricomycetes</taxon>
        <taxon>Cantharellales</taxon>
        <taxon>Tulasnellaceae</taxon>
        <taxon>Tulasnella</taxon>
    </lineage>
</organism>
<reference evidence="2" key="2">
    <citation type="submission" date="2015-01" db="EMBL/GenBank/DDBJ databases">
        <title>Evolutionary Origins and Diversification of the Mycorrhizal Mutualists.</title>
        <authorList>
            <consortium name="DOE Joint Genome Institute"/>
            <consortium name="Mycorrhizal Genomics Consortium"/>
            <person name="Kohler A."/>
            <person name="Kuo A."/>
            <person name="Nagy L.G."/>
            <person name="Floudas D."/>
            <person name="Copeland A."/>
            <person name="Barry K.W."/>
            <person name="Cichocki N."/>
            <person name="Veneault-Fourrey C."/>
            <person name="LaButti K."/>
            <person name="Lindquist E.A."/>
            <person name="Lipzen A."/>
            <person name="Lundell T."/>
            <person name="Morin E."/>
            <person name="Murat C."/>
            <person name="Riley R."/>
            <person name="Ohm R."/>
            <person name="Sun H."/>
            <person name="Tunlid A."/>
            <person name="Henrissat B."/>
            <person name="Grigoriev I.V."/>
            <person name="Hibbett D.S."/>
            <person name="Martin F."/>
        </authorList>
    </citation>
    <scope>NUCLEOTIDE SEQUENCE [LARGE SCALE GENOMIC DNA]</scope>
    <source>
        <strain evidence="2">MUT 4182</strain>
    </source>
</reference>
<reference evidence="1 2" key="1">
    <citation type="submission" date="2014-04" db="EMBL/GenBank/DDBJ databases">
        <authorList>
            <consortium name="DOE Joint Genome Institute"/>
            <person name="Kuo A."/>
            <person name="Girlanda M."/>
            <person name="Perotto S."/>
            <person name="Kohler A."/>
            <person name="Nagy L.G."/>
            <person name="Floudas D."/>
            <person name="Copeland A."/>
            <person name="Barry K.W."/>
            <person name="Cichocki N."/>
            <person name="Veneault-Fourrey C."/>
            <person name="LaButti K."/>
            <person name="Lindquist E.A."/>
            <person name="Lipzen A."/>
            <person name="Lundell T."/>
            <person name="Morin E."/>
            <person name="Murat C."/>
            <person name="Sun H."/>
            <person name="Tunlid A."/>
            <person name="Henrissat B."/>
            <person name="Grigoriev I.V."/>
            <person name="Hibbett D.S."/>
            <person name="Martin F."/>
            <person name="Nordberg H.P."/>
            <person name="Cantor M.N."/>
            <person name="Hua S.X."/>
        </authorList>
    </citation>
    <scope>NUCLEOTIDE SEQUENCE [LARGE SCALE GENOMIC DNA]</scope>
    <source>
        <strain evidence="1 2">MUT 4182</strain>
    </source>
</reference>
<proteinExistence type="predicted"/>
<accession>A0A0C3QDM3</accession>
<evidence type="ECO:0000313" key="2">
    <source>
        <dbReference type="Proteomes" id="UP000054248"/>
    </source>
</evidence>
<keyword evidence="2" id="KW-1185">Reference proteome</keyword>
<dbReference type="AlphaFoldDB" id="A0A0C3QDM3"/>
<feature type="non-terminal residue" evidence="1">
    <location>
        <position position="65"/>
    </location>
</feature>
<sequence>QEDMAYTLSAFAFGPLHCLPKLGFSFTKAEADATIALWRHVGFYLGIEPAILVKHFRDWETAEAF</sequence>
<dbReference type="EMBL" id="KN823098">
    <property type="protein sequence ID" value="KIO22899.1"/>
    <property type="molecule type" value="Genomic_DNA"/>
</dbReference>
<dbReference type="PANTHER" id="PTHR37539">
    <property type="entry name" value="SECRETED PROTEIN-RELATED"/>
    <property type="match status" value="1"/>
</dbReference>
<dbReference type="HOGENOM" id="CLU_2856142_0_0_1"/>